<gene>
    <name evidence="4" type="ORF">B7T07_17400</name>
    <name evidence="2" type="ORF">FZI38_13970</name>
    <name evidence="3" type="ORF">HRR37_08720</name>
</gene>
<keyword evidence="1" id="KW-0812">Transmembrane</keyword>
<reference evidence="4 5" key="1">
    <citation type="submission" date="2017-04" db="EMBL/GenBank/DDBJ databases">
        <title>Cronobacter sakazakii, ST83 Lineage Isolates.</title>
        <authorList>
            <person name="Chase H."/>
            <person name="Tall B."/>
            <person name="Gopinath G."/>
            <person name="Lehner A."/>
        </authorList>
    </citation>
    <scope>NUCLEOTIDE SEQUENCE [LARGE SCALE GENOMIC DNA]</scope>
    <source>
        <strain evidence="4 5">MOD1_Comp15</strain>
    </source>
</reference>
<reference evidence="3 7" key="3">
    <citation type="submission" date="2020-05" db="EMBL/GenBank/DDBJ databases">
        <title>The draft genome of Cronobacter sakazakii strain 145005.</title>
        <authorList>
            <person name="Yang J."/>
            <person name="Liu L."/>
            <person name="Feng Y."/>
            <person name="Zong Z."/>
        </authorList>
    </citation>
    <scope>NUCLEOTIDE SEQUENCE [LARGE SCALE GENOMIC DNA]</scope>
    <source>
        <strain evidence="3 7">145005</strain>
    </source>
</reference>
<sequence>MSIAAHVAAPKLVLVELEILLTIIAIGGWGGFVSYLMKRERNDTHKDIMDCLAQIAISCFTAFLLSVAAIDRNMSFNMVLMVAGLGGVFATPILRVLSEKVKNFLSGASLLK</sequence>
<proteinExistence type="predicted"/>
<evidence type="ECO:0000313" key="6">
    <source>
        <dbReference type="Proteomes" id="UP000439917"/>
    </source>
</evidence>
<dbReference type="Pfam" id="PF16083">
    <property type="entry name" value="Phage_holin_3_3"/>
    <property type="match status" value="1"/>
</dbReference>
<organism evidence="3 7">
    <name type="scientific">Cronobacter sakazakii</name>
    <name type="common">Enterobacter sakazakii</name>
    <dbReference type="NCBI Taxonomy" id="28141"/>
    <lineage>
        <taxon>Bacteria</taxon>
        <taxon>Pseudomonadati</taxon>
        <taxon>Pseudomonadota</taxon>
        <taxon>Gammaproteobacteria</taxon>
        <taxon>Enterobacterales</taxon>
        <taxon>Enterobacteriaceae</taxon>
        <taxon>Cronobacter</taxon>
    </lineage>
</organism>
<feature type="transmembrane region" description="Helical" evidence="1">
    <location>
        <begin position="19"/>
        <end position="37"/>
    </location>
</feature>
<dbReference type="InterPro" id="IPR032126">
    <property type="entry name" value="LydA_holin"/>
</dbReference>
<dbReference type="AlphaFoldDB" id="A0A2S9UE07"/>
<evidence type="ECO:0000313" key="7">
    <source>
        <dbReference type="Proteomes" id="UP000548673"/>
    </source>
</evidence>
<evidence type="ECO:0000256" key="1">
    <source>
        <dbReference type="SAM" id="Phobius"/>
    </source>
</evidence>
<dbReference type="Proteomes" id="UP000548673">
    <property type="component" value="Unassembled WGS sequence"/>
</dbReference>
<dbReference type="RefSeq" id="WP_004386265.1">
    <property type="nucleotide sequence ID" value="NZ_CABMLV010000001.1"/>
</dbReference>
<dbReference type="KEGG" id="csj:CSK29544_00253"/>
<dbReference type="Proteomes" id="UP000439917">
    <property type="component" value="Unassembled WGS sequence"/>
</dbReference>
<dbReference type="EMBL" id="WAGF01000013">
    <property type="protein sequence ID" value="KAB0877242.1"/>
    <property type="molecule type" value="Genomic_DNA"/>
</dbReference>
<evidence type="ECO:0000313" key="5">
    <source>
        <dbReference type="Proteomes" id="UP000244856"/>
    </source>
</evidence>
<dbReference type="Proteomes" id="UP000244856">
    <property type="component" value="Unassembled WGS sequence"/>
</dbReference>
<feature type="transmembrane region" description="Helical" evidence="1">
    <location>
        <begin position="49"/>
        <end position="70"/>
    </location>
</feature>
<keyword evidence="1" id="KW-0472">Membrane</keyword>
<keyword evidence="1" id="KW-1133">Transmembrane helix</keyword>
<feature type="transmembrane region" description="Helical" evidence="1">
    <location>
        <begin position="76"/>
        <end position="97"/>
    </location>
</feature>
<evidence type="ECO:0000313" key="4">
    <source>
        <dbReference type="EMBL" id="PUW02725.1"/>
    </source>
</evidence>
<reference evidence="2 6" key="2">
    <citation type="submission" date="2019-09" db="EMBL/GenBank/DDBJ databases">
        <title>Prevalence, distribution, and phylogeny of type two toxin-antitoxin genes possessed by Cronobacter species where C. sakazakii homologs follow sequence type lineages.</title>
        <authorList>
            <person name="Finkelstein S."/>
            <person name="Negrete F."/>
            <person name="Jang H."/>
            <person name="Gopinath G.R."/>
            <person name="Tall B.D."/>
        </authorList>
    </citation>
    <scope>NUCLEOTIDE SEQUENCE [LARGE SCALE GENOMIC DNA]</scope>
    <source>
        <strain evidence="2 6">MOD1_Comp4</strain>
    </source>
</reference>
<evidence type="ECO:0000313" key="2">
    <source>
        <dbReference type="EMBL" id="KAB0877242.1"/>
    </source>
</evidence>
<protein>
    <submittedName>
        <fullName evidence="3">Phage holin family protein</fullName>
    </submittedName>
</protein>
<dbReference type="EMBL" id="JABTXY010000023">
    <property type="protein sequence ID" value="NYV42452.1"/>
    <property type="molecule type" value="Genomic_DNA"/>
</dbReference>
<dbReference type="GeneID" id="56732003"/>
<accession>A0A2S9UE07</accession>
<dbReference type="EMBL" id="NCTU01000011">
    <property type="protein sequence ID" value="PUW02725.1"/>
    <property type="molecule type" value="Genomic_DNA"/>
</dbReference>
<dbReference type="OMA" id="HKDIMDC"/>
<comment type="caution">
    <text evidence="3">The sequence shown here is derived from an EMBL/GenBank/DDBJ whole genome shotgun (WGS) entry which is preliminary data.</text>
</comment>
<evidence type="ECO:0000313" key="3">
    <source>
        <dbReference type="EMBL" id="NYV42452.1"/>
    </source>
</evidence>
<name>A0A2S9UE07_CROSK</name>